<evidence type="ECO:0000259" key="2">
    <source>
        <dbReference type="Pfam" id="PF00350"/>
    </source>
</evidence>
<dbReference type="Proteomes" id="UP000684084">
    <property type="component" value="Unassembled WGS sequence"/>
</dbReference>
<feature type="coiled-coil region" evidence="1">
    <location>
        <begin position="393"/>
        <end position="454"/>
    </location>
</feature>
<dbReference type="OrthoDB" id="3598281at2759"/>
<gene>
    <name evidence="4" type="ORF">CHRIB12_LOCUS15979</name>
</gene>
<dbReference type="VEuPathDB" id="FungiDB:RhiirFUN_009156"/>
<dbReference type="PANTHER" id="PTHR36681:SF3">
    <property type="entry name" value="NUCLEAR GTPASE, GERMINAL CENTER-ASSOCIATED, TANDEM DUPLICATE 3"/>
    <property type="match status" value="1"/>
</dbReference>
<evidence type="ECO:0000313" key="5">
    <source>
        <dbReference type="Proteomes" id="UP000684084"/>
    </source>
</evidence>
<dbReference type="VEuPathDB" id="FungiDB:FUN_007615"/>
<dbReference type="Pfam" id="PF00350">
    <property type="entry name" value="Dynamin_N"/>
    <property type="match status" value="1"/>
</dbReference>
<dbReference type="InterPro" id="IPR056024">
    <property type="entry name" value="DUF7605"/>
</dbReference>
<dbReference type="VEuPathDB" id="FungiDB:RhiirA1_394888"/>
<comment type="caution">
    <text evidence="4">The sequence shown here is derived from an EMBL/GenBank/DDBJ whole genome shotgun (WGS) entry which is preliminary data.</text>
</comment>
<dbReference type="Pfam" id="PF24564">
    <property type="entry name" value="DUF7605"/>
    <property type="match status" value="1"/>
</dbReference>
<keyword evidence="1" id="KW-0175">Coiled coil</keyword>
<organism evidence="4 5">
    <name type="scientific">Rhizophagus irregularis</name>
    <dbReference type="NCBI Taxonomy" id="588596"/>
    <lineage>
        <taxon>Eukaryota</taxon>
        <taxon>Fungi</taxon>
        <taxon>Fungi incertae sedis</taxon>
        <taxon>Mucoromycota</taxon>
        <taxon>Glomeromycotina</taxon>
        <taxon>Glomeromycetes</taxon>
        <taxon>Glomerales</taxon>
        <taxon>Glomeraceae</taxon>
        <taxon>Rhizophagus</taxon>
    </lineage>
</organism>
<accession>A0A2I1EIY7</accession>
<dbReference type="AlphaFoldDB" id="A0A2I1EIY7"/>
<feature type="domain" description="Dynamin N-terminal" evidence="2">
    <location>
        <begin position="103"/>
        <end position="364"/>
    </location>
</feature>
<reference evidence="4" key="1">
    <citation type="submission" date="2020-05" db="EMBL/GenBank/DDBJ databases">
        <authorList>
            <person name="Rincon C."/>
            <person name="Sanders R I."/>
            <person name="Robbins C."/>
            <person name="Chaturvedi A."/>
        </authorList>
    </citation>
    <scope>NUCLEOTIDE SEQUENCE</scope>
    <source>
        <strain evidence="4">CHB12</strain>
    </source>
</reference>
<dbReference type="Gene3D" id="3.40.50.300">
    <property type="entry name" value="P-loop containing nucleotide triphosphate hydrolases"/>
    <property type="match status" value="1"/>
</dbReference>
<dbReference type="SUPFAM" id="SSF52540">
    <property type="entry name" value="P-loop containing nucleoside triphosphate hydrolases"/>
    <property type="match status" value="1"/>
</dbReference>
<dbReference type="PANTHER" id="PTHR36681">
    <property type="entry name" value="NUCLEAR GTPASE, GERMINAL CENTER-ASSOCIATED, TANDEM DUPLICATE 3"/>
    <property type="match status" value="1"/>
</dbReference>
<evidence type="ECO:0000313" key="4">
    <source>
        <dbReference type="EMBL" id="CAB5377956.1"/>
    </source>
</evidence>
<dbReference type="InterPro" id="IPR045063">
    <property type="entry name" value="Dynamin_N"/>
</dbReference>
<evidence type="ECO:0000259" key="3">
    <source>
        <dbReference type="Pfam" id="PF24564"/>
    </source>
</evidence>
<proteinExistence type="predicted"/>
<feature type="domain" description="DUF7605" evidence="3">
    <location>
        <begin position="643"/>
        <end position="788"/>
    </location>
</feature>
<dbReference type="EMBL" id="CAGKOT010000038">
    <property type="protein sequence ID" value="CAB5377956.1"/>
    <property type="molecule type" value="Genomic_DNA"/>
</dbReference>
<dbReference type="InterPro" id="IPR027417">
    <property type="entry name" value="P-loop_NTPase"/>
</dbReference>
<sequence>MALTVNNDSRIVSNENNIIIESSNSNSNNLQVSLTDNLKITSRFYQRNLINYLRECLNSLSDIIENNSFFYDSRAEEFQKEIKRLKNKISDREKNGNLLNLNVCLIGNTGSGKSSLINALINHQIMPTDGSGEACTTFLWKIFYNDNNTLDNEFIAEVYVKSFEEYQGEVKRAFELLSEPYNEKQEINSQILSKRNEAEKLLETLFGPKMPNDKNNKEIEFGPKRVTKEMAMTDRFIQEHLKIQIHEIARSNVKGFVKSLKKFLVPKRSDERRSLPTFSGDSNNIPYWPFVKEIHIQGPFEVLKNGVVLVDVPGNGDVNEVRNQIAKNVLDITDHIWIVSDIKRAMSEKNTTNILSESLRDQLKMTGKYLSRTFICTNSDNITLDDSDDSDLDDELTKEEAKLKKDIKIIENEIIELNDDSNVRKNISVTREKVNKLERESEGKKNRLKEISMILSKQATARAANLRNDNVKKKILKFESQSQQKNLEFVEYDTSARDLQVFTVSSVEYMKLKNIMRNDERSLFQSEEDTEIPKLINHLKEISKINILNKIDNIIKHIKALIESMLRYTDDNILLETPEKRKQAKDKFINERVDLIHNYRHIVENIIKEYSNEIDKYIIQRMNVVGKIEAENKCTTIVTNYGNYLHHKIWKATVKRNGYYIDSNGVLHNFNEDLLYPIVKSVTNNWFIVFSEMPKRLVERLETQVDEVIINCFNAIDEEILEISPNKKKYIEKFQAEIKENKELNMNTVKEKILSKIKEVQNELQNELQNSMKESMKDAYSNAILESDWQSMKSNLSNYVATNKSKIFEDTINGFKEQILISIDNIQEYIIGTVFITLNENIESDYACFWEISRQSNVISERKNNFITFVDEIVGKLNLIQQNLKEQLSKKEKNSEEVAFVKGKSKRQEVKVENY</sequence>
<protein>
    <submittedName>
        <fullName evidence="4">Uncharacterized protein</fullName>
    </submittedName>
</protein>
<name>A0A2I1EIY7_9GLOM</name>
<evidence type="ECO:0000256" key="1">
    <source>
        <dbReference type="SAM" id="Coils"/>
    </source>
</evidence>